<gene>
    <name evidence="2" type="primary">exd1</name>
</gene>
<dbReference type="SUPFAM" id="SSF53098">
    <property type="entry name" value="Ribonuclease H-like"/>
    <property type="match status" value="1"/>
</dbReference>
<dbReference type="InterPro" id="IPR012337">
    <property type="entry name" value="RNaseH-like_sf"/>
</dbReference>
<dbReference type="PANTHER" id="PTHR46628:SF1">
    <property type="entry name" value="PIRNA BIOGENESIS PROTEIN EXD1"/>
    <property type="match status" value="1"/>
</dbReference>
<dbReference type="GO" id="GO:0008408">
    <property type="term" value="F:3'-5' exonuclease activity"/>
    <property type="evidence" value="ECO:0007669"/>
    <property type="project" value="InterPro"/>
</dbReference>
<dbReference type="Gene3D" id="3.30.420.10">
    <property type="entry name" value="Ribonuclease H-like superfamily/Ribonuclease H"/>
    <property type="match status" value="1"/>
</dbReference>
<sequence length="372" mass="42434">LNNRPVMASSSEESRFLDDLKRKRVRITLSDTQISGVVQRVSQKKSVVLEDVSEVTSGRKFPGVKIIFGHEILKVEFTISANQDNLVNEEHKSEIHSFRKKMVDDVDEDGVRYVVIDELHEKFGPAVMHIQQQKVIGIGAEVFGQIAQERLCWLQVATKKVVYLFDVLLLGGQAFRNGLSMILENPHILKVVHDCRCIARCLRAEFRVDLTNVFDTQVADLMLFYRETGGFLPDRLSSLQEVLRLHLKLPASDLSPLCSTESQRKECPELWYLRPSPPALMNIMSASVSHLLPLRLVLLDALMSDYTILVDAYMSSYHNQSLYIEQREGTLPAEAEELLCVLQERRNWAARRYSLTDAGLLRRSSFNTHTHI</sequence>
<protein>
    <submittedName>
        <fullName evidence="2">PiRNA biogenesis protein EXD1-like</fullName>
    </submittedName>
</protein>
<dbReference type="InterPro" id="IPR036397">
    <property type="entry name" value="RNaseH_sf"/>
</dbReference>
<evidence type="ECO:0000313" key="3">
    <source>
        <dbReference type="Proteomes" id="UP000472260"/>
    </source>
</evidence>
<name>A0A671M787_9TELE</name>
<dbReference type="GO" id="GO:0003676">
    <property type="term" value="F:nucleic acid binding"/>
    <property type="evidence" value="ECO:0007669"/>
    <property type="project" value="InterPro"/>
</dbReference>
<dbReference type="GO" id="GO:0034587">
    <property type="term" value="P:piRNA processing"/>
    <property type="evidence" value="ECO:0007669"/>
    <property type="project" value="TreeGrafter"/>
</dbReference>
<dbReference type="PANTHER" id="PTHR46628">
    <property type="entry name" value="PIRNA BIOGENESIS PROTEIN EXD1"/>
    <property type="match status" value="1"/>
</dbReference>
<dbReference type="GO" id="GO:1990923">
    <property type="term" value="C:PET complex"/>
    <property type="evidence" value="ECO:0007669"/>
    <property type="project" value="TreeGrafter"/>
</dbReference>
<proteinExistence type="predicted"/>
<evidence type="ECO:0000313" key="2">
    <source>
        <dbReference type="Ensembl" id="ENSSANP00000028058.1"/>
    </source>
</evidence>
<dbReference type="Pfam" id="PF01612">
    <property type="entry name" value="DNA_pol_A_exo1"/>
    <property type="match status" value="1"/>
</dbReference>
<feature type="domain" description="3'-5' exonuclease" evidence="1">
    <location>
        <begin position="146"/>
        <end position="262"/>
    </location>
</feature>
<dbReference type="InterPro" id="IPR052144">
    <property type="entry name" value="piRNA_biogenesis_EXD1"/>
</dbReference>
<accession>A0A671M787</accession>
<dbReference type="Ensembl" id="ENSSANT00000029892.1">
    <property type="protein sequence ID" value="ENSSANP00000028058.1"/>
    <property type="gene ID" value="ENSSANG00000014433.1"/>
</dbReference>
<dbReference type="InterPro" id="IPR002562">
    <property type="entry name" value="3'-5'_exonuclease_dom"/>
</dbReference>
<reference evidence="2" key="2">
    <citation type="submission" date="2025-09" db="UniProtKB">
        <authorList>
            <consortium name="Ensembl"/>
        </authorList>
    </citation>
    <scope>IDENTIFICATION</scope>
</reference>
<evidence type="ECO:0000259" key="1">
    <source>
        <dbReference type="Pfam" id="PF01612"/>
    </source>
</evidence>
<reference evidence="2" key="1">
    <citation type="submission" date="2025-08" db="UniProtKB">
        <authorList>
            <consortium name="Ensembl"/>
        </authorList>
    </citation>
    <scope>IDENTIFICATION</scope>
</reference>
<dbReference type="AlphaFoldDB" id="A0A671M787"/>
<dbReference type="Proteomes" id="UP000472260">
    <property type="component" value="Unassembled WGS sequence"/>
</dbReference>
<organism evidence="2 3">
    <name type="scientific">Sinocyclocheilus anshuiensis</name>
    <dbReference type="NCBI Taxonomy" id="1608454"/>
    <lineage>
        <taxon>Eukaryota</taxon>
        <taxon>Metazoa</taxon>
        <taxon>Chordata</taxon>
        <taxon>Craniata</taxon>
        <taxon>Vertebrata</taxon>
        <taxon>Euteleostomi</taxon>
        <taxon>Actinopterygii</taxon>
        <taxon>Neopterygii</taxon>
        <taxon>Teleostei</taxon>
        <taxon>Ostariophysi</taxon>
        <taxon>Cypriniformes</taxon>
        <taxon>Cyprinidae</taxon>
        <taxon>Cyprininae</taxon>
        <taxon>Sinocyclocheilus</taxon>
    </lineage>
</organism>
<keyword evidence="3" id="KW-1185">Reference proteome</keyword>